<evidence type="ECO:0000256" key="1">
    <source>
        <dbReference type="SAM" id="MobiDB-lite"/>
    </source>
</evidence>
<proteinExistence type="evidence at transcript level"/>
<accession>I3SLB6</accession>
<evidence type="ECO:0000313" key="2">
    <source>
        <dbReference type="EMBL" id="AFK41058.1"/>
    </source>
</evidence>
<organism evidence="2">
    <name type="scientific">Lotus japonicus</name>
    <name type="common">Lotus corniculatus var. japonicus</name>
    <dbReference type="NCBI Taxonomy" id="34305"/>
    <lineage>
        <taxon>Eukaryota</taxon>
        <taxon>Viridiplantae</taxon>
        <taxon>Streptophyta</taxon>
        <taxon>Embryophyta</taxon>
        <taxon>Tracheophyta</taxon>
        <taxon>Spermatophyta</taxon>
        <taxon>Magnoliopsida</taxon>
        <taxon>eudicotyledons</taxon>
        <taxon>Gunneridae</taxon>
        <taxon>Pentapetalae</taxon>
        <taxon>rosids</taxon>
        <taxon>fabids</taxon>
        <taxon>Fabales</taxon>
        <taxon>Fabaceae</taxon>
        <taxon>Papilionoideae</taxon>
        <taxon>50 kb inversion clade</taxon>
        <taxon>NPAAA clade</taxon>
        <taxon>Hologalegina</taxon>
        <taxon>robinioid clade</taxon>
        <taxon>Loteae</taxon>
        <taxon>Lotus</taxon>
    </lineage>
</organism>
<reference evidence="2" key="1">
    <citation type="submission" date="2012-05" db="EMBL/GenBank/DDBJ databases">
        <authorList>
            <person name="Krishnakumar V."/>
            <person name="Cheung F."/>
            <person name="Xiao Y."/>
            <person name="Chan A."/>
            <person name="Moskal W.A."/>
            <person name="Town C.D."/>
        </authorList>
    </citation>
    <scope>NUCLEOTIDE SEQUENCE</scope>
</reference>
<protein>
    <submittedName>
        <fullName evidence="2">Uncharacterized protein</fullName>
    </submittedName>
</protein>
<name>I3SLB6_LOTJA</name>
<dbReference type="AlphaFoldDB" id="I3SLB6"/>
<feature type="compositionally biased region" description="Polar residues" evidence="1">
    <location>
        <begin position="45"/>
        <end position="62"/>
    </location>
</feature>
<dbReference type="EMBL" id="BT141264">
    <property type="protein sequence ID" value="AFK41058.1"/>
    <property type="molecule type" value="mRNA"/>
</dbReference>
<feature type="region of interest" description="Disordered" evidence="1">
    <location>
        <begin position="40"/>
        <end position="62"/>
    </location>
</feature>
<sequence>MNRVERARTLISTPSMLQTKLTRIGVHPECTLCQTVSTKPKHHNQIPQNSPQLHSNKTIAQL</sequence>